<sequence>MASADAVDDMTSQHDPADDENVVPKQDDEQEEEMHDLFGEDEDVNMVEHEDQEREYVRLALSPLLWLSLIWSYRILGGLPLPSPLNTQNMTTACLLRRGATEQRWNMPKKTNRSSRSWSSDSKRTSPSPTSPSRRARMAQ</sequence>
<gene>
    <name evidence="1" type="ORF">NUW54_g9923</name>
</gene>
<comment type="caution">
    <text evidence="1">The sequence shown here is derived from an EMBL/GenBank/DDBJ whole genome shotgun (WGS) entry which is preliminary data.</text>
</comment>
<evidence type="ECO:0000313" key="2">
    <source>
        <dbReference type="Proteomes" id="UP001144978"/>
    </source>
</evidence>
<evidence type="ECO:0000313" key="1">
    <source>
        <dbReference type="EMBL" id="KAJ2986048.1"/>
    </source>
</evidence>
<proteinExistence type="predicted"/>
<organism evidence="1 2">
    <name type="scientific">Trametes sanguinea</name>
    <dbReference type="NCBI Taxonomy" id="158606"/>
    <lineage>
        <taxon>Eukaryota</taxon>
        <taxon>Fungi</taxon>
        <taxon>Dikarya</taxon>
        <taxon>Basidiomycota</taxon>
        <taxon>Agaricomycotina</taxon>
        <taxon>Agaricomycetes</taxon>
        <taxon>Polyporales</taxon>
        <taxon>Polyporaceae</taxon>
        <taxon>Trametes</taxon>
    </lineage>
</organism>
<dbReference type="EMBL" id="JANSHE010003448">
    <property type="protein sequence ID" value="KAJ2986048.1"/>
    <property type="molecule type" value="Genomic_DNA"/>
</dbReference>
<keyword evidence="2" id="KW-1185">Reference proteome</keyword>
<dbReference type="Proteomes" id="UP001144978">
    <property type="component" value="Unassembled WGS sequence"/>
</dbReference>
<protein>
    <submittedName>
        <fullName evidence="1">Uncharacterized protein</fullName>
    </submittedName>
</protein>
<reference evidence="1" key="1">
    <citation type="submission" date="2022-08" db="EMBL/GenBank/DDBJ databases">
        <title>Genome Sequence of Pycnoporus sanguineus.</title>
        <authorList>
            <person name="Buettner E."/>
        </authorList>
    </citation>
    <scope>NUCLEOTIDE SEQUENCE</scope>
    <source>
        <strain evidence="1">CG-C14</strain>
    </source>
</reference>
<accession>A0ACC1P472</accession>
<name>A0ACC1P472_9APHY</name>